<dbReference type="SUPFAM" id="SSF53187">
    <property type="entry name" value="Zn-dependent exopeptidases"/>
    <property type="match status" value="1"/>
</dbReference>
<dbReference type="InterPro" id="IPR039373">
    <property type="entry name" value="Peptidase_M28B"/>
</dbReference>
<accession>A0ABQ8SSA7</accession>
<proteinExistence type="predicted"/>
<dbReference type="Proteomes" id="UP001148838">
    <property type="component" value="Unassembled WGS sequence"/>
</dbReference>
<dbReference type="PANTHER" id="PTHR10404">
    <property type="entry name" value="N-ACETYLATED-ALPHA-LINKED ACIDIC DIPEPTIDASE"/>
    <property type="match status" value="1"/>
</dbReference>
<dbReference type="Gene3D" id="3.40.630.10">
    <property type="entry name" value="Zn peptidases"/>
    <property type="match status" value="1"/>
</dbReference>
<reference evidence="1 2" key="1">
    <citation type="journal article" date="2022" name="Allergy">
        <title>Genome assembly and annotation of Periplaneta americana reveal a comprehensive cockroach allergen profile.</title>
        <authorList>
            <person name="Wang L."/>
            <person name="Xiong Q."/>
            <person name="Saelim N."/>
            <person name="Wang L."/>
            <person name="Nong W."/>
            <person name="Wan A.T."/>
            <person name="Shi M."/>
            <person name="Liu X."/>
            <person name="Cao Q."/>
            <person name="Hui J.H.L."/>
            <person name="Sookrung N."/>
            <person name="Leung T.F."/>
            <person name="Tungtrongchitr A."/>
            <person name="Tsui S.K.W."/>
        </authorList>
    </citation>
    <scope>NUCLEOTIDE SEQUENCE [LARGE SCALE GENOMIC DNA]</scope>
    <source>
        <strain evidence="1">PWHHKU_190912</strain>
    </source>
</reference>
<dbReference type="InterPro" id="IPR046450">
    <property type="entry name" value="PA_dom_sf"/>
</dbReference>
<name>A0ABQ8SSA7_PERAM</name>
<evidence type="ECO:0000313" key="1">
    <source>
        <dbReference type="EMBL" id="KAJ4436641.1"/>
    </source>
</evidence>
<dbReference type="EMBL" id="JAJSOF020000021">
    <property type="protein sequence ID" value="KAJ4436641.1"/>
    <property type="molecule type" value="Genomic_DNA"/>
</dbReference>
<comment type="caution">
    <text evidence="1">The sequence shown here is derived from an EMBL/GenBank/DDBJ whole genome shotgun (WGS) entry which is preliminary data.</text>
</comment>
<dbReference type="SUPFAM" id="SSF52025">
    <property type="entry name" value="PA domain"/>
    <property type="match status" value="1"/>
</dbReference>
<gene>
    <name evidence="1" type="ORF">ANN_16772</name>
</gene>
<dbReference type="PANTHER" id="PTHR10404:SF77">
    <property type="entry name" value="GLUTAMATE CARBOXYPEPTIDASE 2 HOMOLOG"/>
    <property type="match status" value="1"/>
</dbReference>
<dbReference type="Gene3D" id="3.50.30.30">
    <property type="match status" value="1"/>
</dbReference>
<evidence type="ECO:0000313" key="2">
    <source>
        <dbReference type="Proteomes" id="UP001148838"/>
    </source>
</evidence>
<organism evidence="1 2">
    <name type="scientific">Periplaneta americana</name>
    <name type="common">American cockroach</name>
    <name type="synonym">Blatta americana</name>
    <dbReference type="NCBI Taxonomy" id="6978"/>
    <lineage>
        <taxon>Eukaryota</taxon>
        <taxon>Metazoa</taxon>
        <taxon>Ecdysozoa</taxon>
        <taxon>Arthropoda</taxon>
        <taxon>Hexapoda</taxon>
        <taxon>Insecta</taxon>
        <taxon>Pterygota</taxon>
        <taxon>Neoptera</taxon>
        <taxon>Polyneoptera</taxon>
        <taxon>Dictyoptera</taxon>
        <taxon>Blattodea</taxon>
        <taxon>Blattoidea</taxon>
        <taxon>Blattidae</taxon>
        <taxon>Blattinae</taxon>
        <taxon>Periplaneta</taxon>
    </lineage>
</organism>
<sequence>MPCASQTSGFNVPNYVRVLSISSRNESRNRALKIRQHFLNLGFDSVSPITPTDVTFSYYDKNKPNLVTVVDENAYNVDDNGRLLHGTTDDSYSSDSDMQGFHVSTDVKVQRCLHKGAAGVILFADPQQYPDIKKRNKPFLSPSQLGLLQVMHGNAATEGSNNTSCVPVQTLSAEDAEFILNEMSANDPSPDSWRGNLKVNYQIGPGFSTTGWELRIQVNMINVRKTYYSVVGAIRGSHEPDCYVLLGSSHGSVSGDDTVGAAASMMEMARAFNVLNANQGWRPRRSIVFCSWGFNFMQGSASSVPLSEDWGYIMREKAVAYLGVDVAVRGNRTLSVAATPLLSKAVFDASSLVPNPATRSPKEGLVTVYDTWIKTSPSPFNTKIPQSLRWAGHVACMGESRNAYRVLVGRPDGKKPLGKPRRSWEVNIKIDLREVGYDGRDWINFAQDRDQWQAYVRAAMNLRVL</sequence>
<protein>
    <submittedName>
        <fullName evidence="1">Uncharacterized protein</fullName>
    </submittedName>
</protein>
<keyword evidence="2" id="KW-1185">Reference proteome</keyword>